<reference evidence="1 2" key="1">
    <citation type="submission" date="2023-02" db="EMBL/GenBank/DDBJ databases">
        <title>LHISI_Scaffold_Assembly.</title>
        <authorList>
            <person name="Stuart O.P."/>
            <person name="Cleave R."/>
            <person name="Magrath M.J.L."/>
            <person name="Mikheyev A.S."/>
        </authorList>
    </citation>
    <scope>NUCLEOTIDE SEQUENCE [LARGE SCALE GENOMIC DNA]</scope>
    <source>
        <strain evidence="1">Daus_M_001</strain>
        <tissue evidence="1">Leg muscle</tissue>
    </source>
</reference>
<gene>
    <name evidence="1" type="ORF">PR048_026309</name>
</gene>
<comment type="caution">
    <text evidence="1">The sequence shown here is derived from an EMBL/GenBank/DDBJ whole genome shotgun (WGS) entry which is preliminary data.</text>
</comment>
<organism evidence="1 2">
    <name type="scientific">Dryococelus australis</name>
    <dbReference type="NCBI Taxonomy" id="614101"/>
    <lineage>
        <taxon>Eukaryota</taxon>
        <taxon>Metazoa</taxon>
        <taxon>Ecdysozoa</taxon>
        <taxon>Arthropoda</taxon>
        <taxon>Hexapoda</taxon>
        <taxon>Insecta</taxon>
        <taxon>Pterygota</taxon>
        <taxon>Neoptera</taxon>
        <taxon>Polyneoptera</taxon>
        <taxon>Phasmatodea</taxon>
        <taxon>Verophasmatodea</taxon>
        <taxon>Anareolatae</taxon>
        <taxon>Phasmatidae</taxon>
        <taxon>Eurycanthinae</taxon>
        <taxon>Dryococelus</taxon>
    </lineage>
</organism>
<accession>A0ABQ9GKZ7</accession>
<keyword evidence="2" id="KW-1185">Reference proteome</keyword>
<evidence type="ECO:0000313" key="1">
    <source>
        <dbReference type="EMBL" id="KAJ8872696.1"/>
    </source>
</evidence>
<evidence type="ECO:0000313" key="2">
    <source>
        <dbReference type="Proteomes" id="UP001159363"/>
    </source>
</evidence>
<dbReference type="EMBL" id="JARBHB010000011">
    <property type="protein sequence ID" value="KAJ8872696.1"/>
    <property type="molecule type" value="Genomic_DNA"/>
</dbReference>
<proteinExistence type="predicted"/>
<sequence length="102" mass="11300">MAGFSAFQYLSLPGDVVTVEKLAVALPQEFGHLQGQPALCHRLKVEALYAAAVADQQEEVAEVRRDEALIIPDSIDYAAYVHAVDFSSNWHPKFLVQCVEKQ</sequence>
<dbReference type="Proteomes" id="UP001159363">
    <property type="component" value="Chromosome 10"/>
</dbReference>
<name>A0ABQ9GKZ7_9NEOP</name>
<protein>
    <submittedName>
        <fullName evidence="1">Uncharacterized protein</fullName>
    </submittedName>
</protein>